<evidence type="ECO:0000256" key="2">
    <source>
        <dbReference type="ARBA" id="ARBA00022448"/>
    </source>
</evidence>
<evidence type="ECO:0000256" key="8">
    <source>
        <dbReference type="RuleBase" id="RU363032"/>
    </source>
</evidence>
<evidence type="ECO:0000256" key="9">
    <source>
        <dbReference type="SAM" id="MobiDB-lite"/>
    </source>
</evidence>
<dbReference type="Proteomes" id="UP001596484">
    <property type="component" value="Unassembled WGS sequence"/>
</dbReference>
<evidence type="ECO:0000256" key="5">
    <source>
        <dbReference type="ARBA" id="ARBA00022970"/>
    </source>
</evidence>
<dbReference type="Pfam" id="PF00528">
    <property type="entry name" value="BPD_transp_1"/>
    <property type="match status" value="1"/>
</dbReference>
<dbReference type="InterPro" id="IPR035906">
    <property type="entry name" value="MetI-like_sf"/>
</dbReference>
<feature type="transmembrane region" description="Helical" evidence="8">
    <location>
        <begin position="77"/>
        <end position="97"/>
    </location>
</feature>
<evidence type="ECO:0000256" key="1">
    <source>
        <dbReference type="ARBA" id="ARBA00004651"/>
    </source>
</evidence>
<keyword evidence="2 8" id="KW-0813">Transport</keyword>
<keyword evidence="6 8" id="KW-1133">Transmembrane helix</keyword>
<dbReference type="InterPro" id="IPR000515">
    <property type="entry name" value="MetI-like"/>
</dbReference>
<dbReference type="RefSeq" id="WP_378405568.1">
    <property type="nucleotide sequence ID" value="NZ_JBHTCS010000016.1"/>
</dbReference>
<protein>
    <submittedName>
        <fullName evidence="11">Amino acid ABC transporter permease</fullName>
    </submittedName>
</protein>
<dbReference type="CDD" id="cd06261">
    <property type="entry name" value="TM_PBP2"/>
    <property type="match status" value="1"/>
</dbReference>
<keyword evidence="3" id="KW-1003">Cell membrane</keyword>
<evidence type="ECO:0000256" key="7">
    <source>
        <dbReference type="ARBA" id="ARBA00023136"/>
    </source>
</evidence>
<evidence type="ECO:0000313" key="11">
    <source>
        <dbReference type="EMBL" id="MFC7448977.1"/>
    </source>
</evidence>
<dbReference type="InterPro" id="IPR043429">
    <property type="entry name" value="ArtM/GltK/GlnP/TcyL/YhdX-like"/>
</dbReference>
<feature type="transmembrane region" description="Helical" evidence="8">
    <location>
        <begin position="32"/>
        <end position="57"/>
    </location>
</feature>
<keyword evidence="7 8" id="KW-0472">Membrane</keyword>
<dbReference type="NCBIfam" id="TIGR01726">
    <property type="entry name" value="HEQRo_perm_3TM"/>
    <property type="match status" value="1"/>
</dbReference>
<accession>A0ABW2RYN8</accession>
<dbReference type="SUPFAM" id="SSF161098">
    <property type="entry name" value="MetI-like"/>
    <property type="match status" value="1"/>
</dbReference>
<feature type="transmembrane region" description="Helical" evidence="8">
    <location>
        <begin position="262"/>
        <end position="283"/>
    </location>
</feature>
<sequence length="329" mass="36005">MPAVSESADPARGGSAEPEAIKAIPLRRPGRWIAAAVVVILLGLFVYGAATNSAFSWDVYGRYLFDRRISAAAWKTIELTVLSMALAVVLGVLLAVMRLSPNPVLRTSAWVYLWVFRGTPVYVQLVLWGLFPSIYKTLDLGIPFVHQFVHIELQGIEAAFLFAIIGLGLNEAAYMAEIVRAGVSSVSEGQTEASTALGMSWSQTMRRTVLPQAMRVIIPPTGNELISMLKTTSLVIAVPYSLELFGRQRDIAAVNFQPIPLLLVAATWYLAITSILMIGQFYLERYYSRGLSRTLTARQLQALADAQGKPVVIMPPPDTLPDTPGGERR</sequence>
<dbReference type="EMBL" id="JBHTCS010000016">
    <property type="protein sequence ID" value="MFC7448977.1"/>
    <property type="molecule type" value="Genomic_DNA"/>
</dbReference>
<gene>
    <name evidence="11" type="ORF">ACFQS9_13860</name>
</gene>
<evidence type="ECO:0000256" key="3">
    <source>
        <dbReference type="ARBA" id="ARBA00022475"/>
    </source>
</evidence>
<feature type="region of interest" description="Disordered" evidence="9">
    <location>
        <begin position="310"/>
        <end position="329"/>
    </location>
</feature>
<feature type="transmembrane region" description="Helical" evidence="8">
    <location>
        <begin position="109"/>
        <end position="131"/>
    </location>
</feature>
<reference evidence="12" key="1">
    <citation type="journal article" date="2019" name="Int. J. Syst. Evol. Microbiol.">
        <title>The Global Catalogue of Microorganisms (GCM) 10K type strain sequencing project: providing services to taxonomists for standard genome sequencing and annotation.</title>
        <authorList>
            <consortium name="The Broad Institute Genomics Platform"/>
            <consortium name="The Broad Institute Genome Sequencing Center for Infectious Disease"/>
            <person name="Wu L."/>
            <person name="Ma J."/>
        </authorList>
    </citation>
    <scope>NUCLEOTIDE SEQUENCE [LARGE SCALE GENOMIC DNA]</scope>
    <source>
        <strain evidence="12">ICMP 19430</strain>
    </source>
</reference>
<feature type="domain" description="ABC transmembrane type-1" evidence="10">
    <location>
        <begin position="73"/>
        <end position="280"/>
    </location>
</feature>
<organism evidence="11 12">
    <name type="scientific">Rhodococcus daqingensis</name>
    <dbReference type="NCBI Taxonomy" id="2479363"/>
    <lineage>
        <taxon>Bacteria</taxon>
        <taxon>Bacillati</taxon>
        <taxon>Actinomycetota</taxon>
        <taxon>Actinomycetes</taxon>
        <taxon>Mycobacteriales</taxon>
        <taxon>Nocardiaceae</taxon>
        <taxon>Rhodococcus</taxon>
    </lineage>
</organism>
<feature type="compositionally biased region" description="Low complexity" evidence="9">
    <location>
        <begin position="320"/>
        <end position="329"/>
    </location>
</feature>
<dbReference type="PANTHER" id="PTHR30614:SF0">
    <property type="entry name" value="L-CYSTINE TRANSPORT SYSTEM PERMEASE PROTEIN TCYL"/>
    <property type="match status" value="1"/>
</dbReference>
<dbReference type="Gene3D" id="1.10.3720.10">
    <property type="entry name" value="MetI-like"/>
    <property type="match status" value="1"/>
</dbReference>
<evidence type="ECO:0000259" key="10">
    <source>
        <dbReference type="PROSITE" id="PS50928"/>
    </source>
</evidence>
<comment type="similarity">
    <text evidence="8">Belongs to the binding-protein-dependent transport system permease family.</text>
</comment>
<keyword evidence="4 8" id="KW-0812">Transmembrane</keyword>
<comment type="caution">
    <text evidence="11">The sequence shown here is derived from an EMBL/GenBank/DDBJ whole genome shotgun (WGS) entry which is preliminary data.</text>
</comment>
<comment type="subcellular location">
    <subcellularLocation>
        <location evidence="1 8">Cell membrane</location>
        <topology evidence="1 8">Multi-pass membrane protein</topology>
    </subcellularLocation>
</comment>
<dbReference type="PROSITE" id="PS50928">
    <property type="entry name" value="ABC_TM1"/>
    <property type="match status" value="1"/>
</dbReference>
<keyword evidence="5" id="KW-0029">Amino-acid transport</keyword>
<proteinExistence type="inferred from homology"/>
<dbReference type="InterPro" id="IPR010065">
    <property type="entry name" value="AA_ABC_transptr_permease_3TM"/>
</dbReference>
<dbReference type="PANTHER" id="PTHR30614">
    <property type="entry name" value="MEMBRANE COMPONENT OF AMINO ACID ABC TRANSPORTER"/>
    <property type="match status" value="1"/>
</dbReference>
<keyword evidence="12" id="KW-1185">Reference proteome</keyword>
<evidence type="ECO:0000256" key="4">
    <source>
        <dbReference type="ARBA" id="ARBA00022692"/>
    </source>
</evidence>
<evidence type="ECO:0000256" key="6">
    <source>
        <dbReference type="ARBA" id="ARBA00022989"/>
    </source>
</evidence>
<name>A0ABW2RYN8_9NOCA</name>
<evidence type="ECO:0000313" key="12">
    <source>
        <dbReference type="Proteomes" id="UP001596484"/>
    </source>
</evidence>
<feature type="transmembrane region" description="Helical" evidence="8">
    <location>
        <begin position="151"/>
        <end position="170"/>
    </location>
</feature>